<evidence type="ECO:0000313" key="2">
    <source>
        <dbReference type="EMBL" id="CDW22815.1"/>
    </source>
</evidence>
<dbReference type="AlphaFoldDB" id="A0A0K2TAG9"/>
<proteinExistence type="predicted"/>
<keyword evidence="1" id="KW-0732">Signal</keyword>
<protein>
    <submittedName>
        <fullName evidence="2">Uncharacterized protein</fullName>
    </submittedName>
</protein>
<feature type="chain" id="PRO_5005487647" evidence="1">
    <location>
        <begin position="20"/>
        <end position="73"/>
    </location>
</feature>
<evidence type="ECO:0000256" key="1">
    <source>
        <dbReference type="SAM" id="SignalP"/>
    </source>
</evidence>
<organism evidence="2">
    <name type="scientific">Lepeophtheirus salmonis</name>
    <name type="common">Salmon louse</name>
    <name type="synonym">Caligus salmonis</name>
    <dbReference type="NCBI Taxonomy" id="72036"/>
    <lineage>
        <taxon>Eukaryota</taxon>
        <taxon>Metazoa</taxon>
        <taxon>Ecdysozoa</taxon>
        <taxon>Arthropoda</taxon>
        <taxon>Crustacea</taxon>
        <taxon>Multicrustacea</taxon>
        <taxon>Hexanauplia</taxon>
        <taxon>Copepoda</taxon>
        <taxon>Siphonostomatoida</taxon>
        <taxon>Caligidae</taxon>
        <taxon>Lepeophtheirus</taxon>
    </lineage>
</organism>
<feature type="signal peptide" evidence="1">
    <location>
        <begin position="1"/>
        <end position="19"/>
    </location>
</feature>
<reference evidence="2" key="1">
    <citation type="submission" date="2014-05" db="EMBL/GenBank/DDBJ databases">
        <authorList>
            <person name="Chronopoulou M."/>
        </authorList>
    </citation>
    <scope>NUCLEOTIDE SEQUENCE</scope>
    <source>
        <tissue evidence="2">Whole organism</tissue>
    </source>
</reference>
<dbReference type="EMBL" id="HACA01005454">
    <property type="protein sequence ID" value="CDW22815.1"/>
    <property type="molecule type" value="Transcribed_RNA"/>
</dbReference>
<feature type="non-terminal residue" evidence="2">
    <location>
        <position position="1"/>
    </location>
</feature>
<accession>A0A0K2TAG9</accession>
<name>A0A0K2TAG9_LEPSM</name>
<sequence>ICASALLIVNLAALSGNDGFQEAADGLASAADVVFCHKVPVLDVSGFKVIDVLDERHCRSSLHVHPKSVVEEL</sequence>